<protein>
    <submittedName>
        <fullName evidence="1">Uncharacterized protein</fullName>
    </submittedName>
</protein>
<keyword evidence="2" id="KW-1185">Reference proteome</keyword>
<dbReference type="RefSeq" id="WP_226937132.1">
    <property type="nucleotide sequence ID" value="NZ_JACDXX010000019.1"/>
</dbReference>
<evidence type="ECO:0000313" key="1">
    <source>
        <dbReference type="EMBL" id="MCB5411677.1"/>
    </source>
</evidence>
<sequence length="68" mass="7463">MTAIIRYEPKARNPAFSYPVIRCSCGCAVHCEDGWANACDRCGTEFNGSGQRLAPRAFWGEETGESFA</sequence>
<evidence type="ECO:0000313" key="2">
    <source>
        <dbReference type="Proteomes" id="UP001198571"/>
    </source>
</evidence>
<organism evidence="1 2">
    <name type="scientific">Pseudogemmobacter faecipullorum</name>
    <dbReference type="NCBI Taxonomy" id="2755041"/>
    <lineage>
        <taxon>Bacteria</taxon>
        <taxon>Pseudomonadati</taxon>
        <taxon>Pseudomonadota</taxon>
        <taxon>Alphaproteobacteria</taxon>
        <taxon>Rhodobacterales</taxon>
        <taxon>Paracoccaceae</taxon>
        <taxon>Pseudogemmobacter</taxon>
    </lineage>
</organism>
<proteinExistence type="predicted"/>
<dbReference type="Proteomes" id="UP001198571">
    <property type="component" value="Unassembled WGS sequence"/>
</dbReference>
<accession>A0ABS8CQJ8</accession>
<name>A0ABS8CQJ8_9RHOB</name>
<gene>
    <name evidence="1" type="ORF">H0485_16925</name>
</gene>
<reference evidence="1 2" key="1">
    <citation type="submission" date="2020-07" db="EMBL/GenBank/DDBJ databases">
        <title>Pseudogemmobacter sp. nov., isolated from poultry manure in Taiwan.</title>
        <authorList>
            <person name="Lin S.-Y."/>
            <person name="Tang Y.-S."/>
            <person name="Young C.-C."/>
        </authorList>
    </citation>
    <scope>NUCLEOTIDE SEQUENCE [LARGE SCALE GENOMIC DNA]</scope>
    <source>
        <strain evidence="1 2">CC-YST710</strain>
    </source>
</reference>
<dbReference type="EMBL" id="JACDXX010000019">
    <property type="protein sequence ID" value="MCB5411677.1"/>
    <property type="molecule type" value="Genomic_DNA"/>
</dbReference>
<comment type="caution">
    <text evidence="1">The sequence shown here is derived from an EMBL/GenBank/DDBJ whole genome shotgun (WGS) entry which is preliminary data.</text>
</comment>